<dbReference type="GO" id="GO:0016747">
    <property type="term" value="F:acyltransferase activity, transferring groups other than amino-acyl groups"/>
    <property type="evidence" value="ECO:0007669"/>
    <property type="project" value="UniProtKB-ARBA"/>
</dbReference>
<evidence type="ECO:0000313" key="3">
    <source>
        <dbReference type="EMBL" id="KAJ7015196.1"/>
    </source>
</evidence>
<dbReference type="InterPro" id="IPR051504">
    <property type="entry name" value="Plant_metabolite_acyltrans"/>
</dbReference>
<dbReference type="Pfam" id="PF02458">
    <property type="entry name" value="Transferase"/>
    <property type="match status" value="1"/>
</dbReference>
<accession>A0AAD6RU41</accession>
<comment type="caution">
    <text evidence="3">The sequence shown here is derived from an EMBL/GenBank/DDBJ whole genome shotgun (WGS) entry which is preliminary data.</text>
</comment>
<dbReference type="Gene3D" id="3.30.559.10">
    <property type="entry name" value="Chloramphenicol acetyltransferase-like domain"/>
    <property type="match status" value="2"/>
</dbReference>
<keyword evidence="4" id="KW-1185">Reference proteome</keyword>
<dbReference type="Proteomes" id="UP001164929">
    <property type="component" value="Chromosome 1"/>
</dbReference>
<dbReference type="InterPro" id="IPR023213">
    <property type="entry name" value="CAT-like_dom_sf"/>
</dbReference>
<dbReference type="EMBL" id="JAQIZT010000001">
    <property type="protein sequence ID" value="KAJ7015196.1"/>
    <property type="molecule type" value="Genomic_DNA"/>
</dbReference>
<organism evidence="3 4">
    <name type="scientific">Populus alba x Populus x berolinensis</name>
    <dbReference type="NCBI Taxonomy" id="444605"/>
    <lineage>
        <taxon>Eukaryota</taxon>
        <taxon>Viridiplantae</taxon>
        <taxon>Streptophyta</taxon>
        <taxon>Embryophyta</taxon>
        <taxon>Tracheophyta</taxon>
        <taxon>Spermatophyta</taxon>
        <taxon>Magnoliopsida</taxon>
        <taxon>eudicotyledons</taxon>
        <taxon>Gunneridae</taxon>
        <taxon>Pentapetalae</taxon>
        <taxon>rosids</taxon>
        <taxon>fabids</taxon>
        <taxon>Malpighiales</taxon>
        <taxon>Salicaceae</taxon>
        <taxon>Saliceae</taxon>
        <taxon>Populus</taxon>
    </lineage>
</organism>
<dbReference type="AlphaFoldDB" id="A0AAD6RU41"/>
<dbReference type="PANTHER" id="PTHR31625">
    <property type="match status" value="1"/>
</dbReference>
<evidence type="ECO:0000313" key="4">
    <source>
        <dbReference type="Proteomes" id="UP001164929"/>
    </source>
</evidence>
<proteinExistence type="predicted"/>
<evidence type="ECO:0000256" key="2">
    <source>
        <dbReference type="ARBA" id="ARBA00023315"/>
    </source>
</evidence>
<protein>
    <submittedName>
        <fullName evidence="3">Phenolic glucoside malonyltransferase 1-like</fullName>
    </submittedName>
</protein>
<keyword evidence="2" id="KW-0012">Acyltransferase</keyword>
<name>A0AAD6RU41_9ROSI</name>
<sequence length="203" mass="22311">MKAWAHICKHNSCLLPTELIPFLDRTVVQDPEGIDIEYSNNWSSINQASGDSNARSLKPFPSREAPPTSVRATFKFSRLKSDDTIMFGIAADCRARLDPPIPTNYFGNCVFLHVAVLAGSAMQDDGIVFFAQKVSEVIKGIEKAALEGAKEKVKKVMAIEPAVIPVGVAGSARFEVYGVDFGWGRPKNVRAKVKVVALRLDWF</sequence>
<evidence type="ECO:0000256" key="1">
    <source>
        <dbReference type="ARBA" id="ARBA00022679"/>
    </source>
</evidence>
<keyword evidence="1" id="KW-0808">Transferase</keyword>
<reference evidence="3 4" key="1">
    <citation type="journal article" date="2023" name="Mol. Ecol. Resour.">
        <title>Chromosome-level genome assembly of a triploid poplar Populus alba 'Berolinensis'.</title>
        <authorList>
            <person name="Chen S."/>
            <person name="Yu Y."/>
            <person name="Wang X."/>
            <person name="Wang S."/>
            <person name="Zhang T."/>
            <person name="Zhou Y."/>
            <person name="He R."/>
            <person name="Meng N."/>
            <person name="Wang Y."/>
            <person name="Liu W."/>
            <person name="Liu Z."/>
            <person name="Liu J."/>
            <person name="Guo Q."/>
            <person name="Huang H."/>
            <person name="Sederoff R.R."/>
            <person name="Wang G."/>
            <person name="Qu G."/>
            <person name="Chen S."/>
        </authorList>
    </citation>
    <scope>NUCLEOTIDE SEQUENCE [LARGE SCALE GENOMIC DNA]</scope>
    <source>
        <strain evidence="3">SC-2020</strain>
    </source>
</reference>
<gene>
    <name evidence="3" type="ORF">NC653_004491</name>
</gene>